<dbReference type="SUPFAM" id="SSF89447">
    <property type="entry name" value="AbrB/MazE/MraZ-like"/>
    <property type="match status" value="1"/>
</dbReference>
<comment type="caution">
    <text evidence="2">The sequence shown here is derived from an EMBL/GenBank/DDBJ whole genome shotgun (WGS) entry which is preliminary data.</text>
</comment>
<name>A0A8I2BX42_XANMN</name>
<organism evidence="2 3">
    <name type="scientific">Xanthomonas manihotis</name>
    <dbReference type="NCBI Taxonomy" id="43353"/>
    <lineage>
        <taxon>Bacteria</taxon>
        <taxon>Pseudomonadati</taxon>
        <taxon>Pseudomonadota</taxon>
        <taxon>Gammaproteobacteria</taxon>
        <taxon>Lysobacterales</taxon>
        <taxon>Lysobacteraceae</taxon>
        <taxon>Xanthomonas</taxon>
    </lineage>
</organism>
<proteinExistence type="predicted"/>
<dbReference type="AlphaFoldDB" id="A0A8I2BX42"/>
<gene>
    <name evidence="2" type="ORF">J7405_21040</name>
</gene>
<accession>A0A8I2BX42</accession>
<dbReference type="RefSeq" id="WP_017165196.1">
    <property type="nucleotide sequence ID" value="NZ_JAGHXV010000089.1"/>
</dbReference>
<dbReference type="EMBL" id="JAGHXW010000094">
    <property type="protein sequence ID" value="MBO9761982.1"/>
    <property type="molecule type" value="Genomic_DNA"/>
</dbReference>
<dbReference type="GO" id="GO:0003677">
    <property type="term" value="F:DNA binding"/>
    <property type="evidence" value="ECO:0007669"/>
    <property type="project" value="InterPro"/>
</dbReference>
<sequence>MAVLKMWGNSAAVRIPTAFLEESKFSIDEPLVIKAERGRIVIESSKPSYNLDDLVAAITPENMQVFSVHAQKAGAEEIEW</sequence>
<dbReference type="Proteomes" id="UP000668572">
    <property type="component" value="Unassembled WGS sequence"/>
</dbReference>
<dbReference type="PANTHER" id="PTHR40516">
    <property type="entry name" value="ANTITOXIN CHPS-RELATED"/>
    <property type="match status" value="1"/>
</dbReference>
<dbReference type="InterPro" id="IPR039052">
    <property type="entry name" value="Antitox_PemI-like"/>
</dbReference>
<dbReference type="Pfam" id="PF04014">
    <property type="entry name" value="MazE_antitoxin"/>
    <property type="match status" value="1"/>
</dbReference>
<evidence type="ECO:0000259" key="1">
    <source>
        <dbReference type="Pfam" id="PF04014"/>
    </source>
</evidence>
<evidence type="ECO:0000313" key="3">
    <source>
        <dbReference type="Proteomes" id="UP000668572"/>
    </source>
</evidence>
<dbReference type="PANTHER" id="PTHR40516:SF1">
    <property type="entry name" value="ANTITOXIN CHPS-RELATED"/>
    <property type="match status" value="1"/>
</dbReference>
<reference evidence="2" key="1">
    <citation type="submission" date="2021-03" db="EMBL/GenBank/DDBJ databases">
        <title>Molecular characterization of Xanthomonas species pathogenic on Araceae and the development of a triplex TaqMan assay for detection of X. phaseoli pv. dieffenbachiae.</title>
        <authorList>
            <person name="Van Der Wolf J."/>
            <person name="Krijger M."/>
            <person name="Mendes O."/>
            <person name="Brankovics B."/>
            <person name="Bonants P."/>
            <person name="Meekes E."/>
        </authorList>
    </citation>
    <scope>NUCLEOTIDE SEQUENCE</scope>
    <source>
        <strain evidence="2">NBC1264</strain>
    </source>
</reference>
<dbReference type="InterPro" id="IPR037914">
    <property type="entry name" value="SpoVT-AbrB_sf"/>
</dbReference>
<dbReference type="GO" id="GO:0097351">
    <property type="term" value="F:toxin sequestering activity"/>
    <property type="evidence" value="ECO:0007669"/>
    <property type="project" value="InterPro"/>
</dbReference>
<dbReference type="Gene3D" id="2.10.260.10">
    <property type="match status" value="1"/>
</dbReference>
<protein>
    <submittedName>
        <fullName evidence="2">PbsX family transcriptional regulator</fullName>
    </submittedName>
</protein>
<evidence type="ECO:0000313" key="2">
    <source>
        <dbReference type="EMBL" id="MBO9761982.1"/>
    </source>
</evidence>
<feature type="domain" description="SpoVT-AbrB" evidence="1">
    <location>
        <begin position="5"/>
        <end position="48"/>
    </location>
</feature>
<dbReference type="InterPro" id="IPR007159">
    <property type="entry name" value="SpoVT-AbrB_dom"/>
</dbReference>